<comment type="caution">
    <text evidence="2">The sequence shown here is derived from an EMBL/GenBank/DDBJ whole genome shotgun (WGS) entry which is preliminary data.</text>
</comment>
<evidence type="ECO:0000259" key="1">
    <source>
        <dbReference type="Pfam" id="PF13966"/>
    </source>
</evidence>
<gene>
    <name evidence="2" type="ORF">Slati_3163600</name>
</gene>
<evidence type="ECO:0000313" key="2">
    <source>
        <dbReference type="EMBL" id="KAL0421407.1"/>
    </source>
</evidence>
<dbReference type="AlphaFoldDB" id="A0AAW2UWK1"/>
<dbReference type="InterPro" id="IPR026960">
    <property type="entry name" value="RVT-Znf"/>
</dbReference>
<dbReference type="Pfam" id="PF13966">
    <property type="entry name" value="zf-RVT"/>
    <property type="match status" value="1"/>
</dbReference>
<dbReference type="EMBL" id="JACGWN010000011">
    <property type="protein sequence ID" value="KAL0421407.1"/>
    <property type="molecule type" value="Genomic_DNA"/>
</dbReference>
<feature type="domain" description="Reverse transcriptase zinc-binding" evidence="1">
    <location>
        <begin position="42"/>
        <end position="107"/>
    </location>
</feature>
<name>A0AAW2UWK1_9LAMI</name>
<reference evidence="2" key="1">
    <citation type="submission" date="2020-06" db="EMBL/GenBank/DDBJ databases">
        <authorList>
            <person name="Li T."/>
            <person name="Hu X."/>
            <person name="Zhang T."/>
            <person name="Song X."/>
            <person name="Zhang H."/>
            <person name="Dai N."/>
            <person name="Sheng W."/>
            <person name="Hou X."/>
            <person name="Wei L."/>
        </authorList>
    </citation>
    <scope>NUCLEOTIDE SEQUENCE</scope>
    <source>
        <strain evidence="2">KEN1</strain>
        <tissue evidence="2">Leaf</tissue>
    </source>
</reference>
<proteinExistence type="predicted"/>
<protein>
    <recommendedName>
        <fullName evidence="1">Reverse transcriptase zinc-binding domain-containing protein</fullName>
    </recommendedName>
</protein>
<reference evidence="2" key="2">
    <citation type="journal article" date="2024" name="Plant">
        <title>Genomic evolution and insights into agronomic trait innovations of Sesamum species.</title>
        <authorList>
            <person name="Miao H."/>
            <person name="Wang L."/>
            <person name="Qu L."/>
            <person name="Liu H."/>
            <person name="Sun Y."/>
            <person name="Le M."/>
            <person name="Wang Q."/>
            <person name="Wei S."/>
            <person name="Zheng Y."/>
            <person name="Lin W."/>
            <person name="Duan Y."/>
            <person name="Cao H."/>
            <person name="Xiong S."/>
            <person name="Wang X."/>
            <person name="Wei L."/>
            <person name="Li C."/>
            <person name="Ma Q."/>
            <person name="Ju M."/>
            <person name="Zhao R."/>
            <person name="Li G."/>
            <person name="Mu C."/>
            <person name="Tian Q."/>
            <person name="Mei H."/>
            <person name="Zhang T."/>
            <person name="Gao T."/>
            <person name="Zhang H."/>
        </authorList>
    </citation>
    <scope>NUCLEOTIDE SEQUENCE</scope>
    <source>
        <strain evidence="2">KEN1</strain>
    </source>
</reference>
<accession>A0AAW2UWK1</accession>
<sequence>MEEWKEELVRTVFSTEDDDVILSILVGGVDPLRWNYERHGHFTVRSAFQFVCREDPRRSVGQGETSSSDLASWSFIWSARVPPKVHLFTWRVCWNWLPMILNLEGRGKFQLAFVFGVETTMRISCISRSDVRFPVRFGPCHIFVGVSFPKRMEIRRRGSETCTDCWMRNDKGGDGEGDLL</sequence>
<organism evidence="2">
    <name type="scientific">Sesamum latifolium</name>
    <dbReference type="NCBI Taxonomy" id="2727402"/>
    <lineage>
        <taxon>Eukaryota</taxon>
        <taxon>Viridiplantae</taxon>
        <taxon>Streptophyta</taxon>
        <taxon>Embryophyta</taxon>
        <taxon>Tracheophyta</taxon>
        <taxon>Spermatophyta</taxon>
        <taxon>Magnoliopsida</taxon>
        <taxon>eudicotyledons</taxon>
        <taxon>Gunneridae</taxon>
        <taxon>Pentapetalae</taxon>
        <taxon>asterids</taxon>
        <taxon>lamiids</taxon>
        <taxon>Lamiales</taxon>
        <taxon>Pedaliaceae</taxon>
        <taxon>Sesamum</taxon>
    </lineage>
</organism>